<feature type="domain" description="Heterokaryon incompatibility" evidence="1">
    <location>
        <begin position="81"/>
        <end position="243"/>
    </location>
</feature>
<dbReference type="EMBL" id="JAVRRG010000064">
    <property type="protein sequence ID" value="KAK5092084.1"/>
    <property type="molecule type" value="Genomic_DNA"/>
</dbReference>
<evidence type="ECO:0000313" key="2">
    <source>
        <dbReference type="EMBL" id="KAK5092084.1"/>
    </source>
</evidence>
<evidence type="ECO:0000313" key="3">
    <source>
        <dbReference type="Proteomes" id="UP001345013"/>
    </source>
</evidence>
<accession>A0ABR0K8P0</accession>
<dbReference type="Pfam" id="PF06985">
    <property type="entry name" value="HET"/>
    <property type="match status" value="1"/>
</dbReference>
<dbReference type="Proteomes" id="UP001345013">
    <property type="component" value="Unassembled WGS sequence"/>
</dbReference>
<dbReference type="InterPro" id="IPR052895">
    <property type="entry name" value="HetReg/Transcr_Mod"/>
</dbReference>
<organism evidence="2 3">
    <name type="scientific">Lithohypha guttulata</name>
    <dbReference type="NCBI Taxonomy" id="1690604"/>
    <lineage>
        <taxon>Eukaryota</taxon>
        <taxon>Fungi</taxon>
        <taxon>Dikarya</taxon>
        <taxon>Ascomycota</taxon>
        <taxon>Pezizomycotina</taxon>
        <taxon>Eurotiomycetes</taxon>
        <taxon>Chaetothyriomycetidae</taxon>
        <taxon>Chaetothyriales</taxon>
        <taxon>Trichomeriaceae</taxon>
        <taxon>Lithohypha</taxon>
    </lineage>
</organism>
<reference evidence="2 3" key="1">
    <citation type="submission" date="2023-08" db="EMBL/GenBank/DDBJ databases">
        <title>Black Yeasts Isolated from many extreme environments.</title>
        <authorList>
            <person name="Coleine C."/>
            <person name="Stajich J.E."/>
            <person name="Selbmann L."/>
        </authorList>
    </citation>
    <scope>NUCLEOTIDE SEQUENCE [LARGE SCALE GENOMIC DNA]</scope>
    <source>
        <strain evidence="2 3">CCFEE 5885</strain>
    </source>
</reference>
<name>A0ABR0K8P0_9EURO</name>
<sequence>MNNDLAVGLREIASRHEKSLIERIVETQKRHAKVKESPLAWITRMKVLGLRSGSGSTATPIRTSHQNEWLELTDFTGSEKYLALSYVWKPSSYEDAAQYSWKVRSSKSGTRKAEVRDAVLDRVVRYMKHYSVDYLWVDGECINQKDPDQKMQAMQAMDKVYNMSDWPLAVLFVPVRTHRELELLTDLLQGTFIRQASKRKQGQWDGELTLEPSLDEEGEYEVLDFLHRLTSDPWWSRAWCFQEEYVVEGSMELLIPHFLGSSAHIDQGLFGRLTKSGDLVLNSHQFRTEATKFVFAYVYTAKRKRKDFDRGICLQILDIVGKYTLMGKHGHLLDLDVQGKSMSTLVLSDLGVKHYTVPSDILNIAANCNLYSRAMSTTSLDETGDSLSIAILTMWFSNGETFWNNGLADPTSKDRGRCAHWNVFQYLNSIAFDACPPIGEQGRLTYRKKFRFLKPKLTAAGVHTLGHLFRIRHAIRLEADVLEGSEPEEVLSFVVKKLRGAEPRLAARLDRFIRKEFNKLDATYPSRRAMSLSAKNLVSRLHEKPVFYVGSVLHGTEDTEGPIDAGIFAFDGPVTSQRPRYVFTSWEEGSGGTPGYKNQPEEDKYMSIRVSVTDSSMAMASPQLRTEAWTDSLCFYECAQWRPYTFPWPASLHYGLAAANDISSDEA</sequence>
<proteinExistence type="predicted"/>
<keyword evidence="3" id="KW-1185">Reference proteome</keyword>
<dbReference type="PANTHER" id="PTHR24148:SF64">
    <property type="entry name" value="HETEROKARYON INCOMPATIBILITY DOMAIN-CONTAINING PROTEIN"/>
    <property type="match status" value="1"/>
</dbReference>
<evidence type="ECO:0000259" key="1">
    <source>
        <dbReference type="Pfam" id="PF06985"/>
    </source>
</evidence>
<dbReference type="InterPro" id="IPR010730">
    <property type="entry name" value="HET"/>
</dbReference>
<protein>
    <recommendedName>
        <fullName evidence="1">Heterokaryon incompatibility domain-containing protein</fullName>
    </recommendedName>
</protein>
<dbReference type="PANTHER" id="PTHR24148">
    <property type="entry name" value="ANKYRIN REPEAT DOMAIN-CONTAINING PROTEIN 39 HOMOLOG-RELATED"/>
    <property type="match status" value="1"/>
</dbReference>
<comment type="caution">
    <text evidence="2">The sequence shown here is derived from an EMBL/GenBank/DDBJ whole genome shotgun (WGS) entry which is preliminary data.</text>
</comment>
<gene>
    <name evidence="2" type="ORF">LTR24_005525</name>
</gene>